<dbReference type="SMART" id="SM00052">
    <property type="entry name" value="EAL"/>
    <property type="match status" value="1"/>
</dbReference>
<dbReference type="KEGG" id="nyu:D7D52_02670"/>
<evidence type="ECO:0000313" key="4">
    <source>
        <dbReference type="Proteomes" id="UP000267164"/>
    </source>
</evidence>
<dbReference type="CDD" id="cd01949">
    <property type="entry name" value="GGDEF"/>
    <property type="match status" value="1"/>
</dbReference>
<dbReference type="PANTHER" id="PTHR33121">
    <property type="entry name" value="CYCLIC DI-GMP PHOSPHODIESTERASE PDEF"/>
    <property type="match status" value="1"/>
</dbReference>
<dbReference type="InterPro" id="IPR000160">
    <property type="entry name" value="GGDEF_dom"/>
</dbReference>
<dbReference type="PROSITE" id="PS50887">
    <property type="entry name" value="GGDEF"/>
    <property type="match status" value="1"/>
</dbReference>
<dbReference type="PROSITE" id="PS50883">
    <property type="entry name" value="EAL"/>
    <property type="match status" value="1"/>
</dbReference>
<dbReference type="InterPro" id="IPR003018">
    <property type="entry name" value="GAF"/>
</dbReference>
<keyword evidence="4" id="KW-1185">Reference proteome</keyword>
<dbReference type="PANTHER" id="PTHR33121:SF70">
    <property type="entry name" value="SIGNALING PROTEIN YKOW"/>
    <property type="match status" value="1"/>
</dbReference>
<dbReference type="EMBL" id="CP032568">
    <property type="protein sequence ID" value="AYF72950.1"/>
    <property type="molecule type" value="Genomic_DNA"/>
</dbReference>
<protein>
    <submittedName>
        <fullName evidence="3">EAL domain-containing protein</fullName>
    </submittedName>
</protein>
<dbReference type="Gene3D" id="3.30.70.270">
    <property type="match status" value="1"/>
</dbReference>
<dbReference type="SMART" id="SM00267">
    <property type="entry name" value="GGDEF"/>
    <property type="match status" value="1"/>
</dbReference>
<reference evidence="3 4" key="1">
    <citation type="submission" date="2018-09" db="EMBL/GenBank/DDBJ databases">
        <title>Nocardia yunnanensis sp. nov., an actinomycete isolated from a soil sample.</title>
        <authorList>
            <person name="Zhang J."/>
        </authorList>
    </citation>
    <scope>NUCLEOTIDE SEQUENCE [LARGE SCALE GENOMIC DNA]</scope>
    <source>
        <strain evidence="3 4">CFHS0054</strain>
    </source>
</reference>
<dbReference type="AlphaFoldDB" id="A0A386Z5M9"/>
<dbReference type="OrthoDB" id="23692at2"/>
<dbReference type="InterPro" id="IPR029016">
    <property type="entry name" value="GAF-like_dom_sf"/>
</dbReference>
<feature type="domain" description="EAL" evidence="1">
    <location>
        <begin position="374"/>
        <end position="629"/>
    </location>
</feature>
<dbReference type="InterPro" id="IPR001633">
    <property type="entry name" value="EAL_dom"/>
</dbReference>
<dbReference type="InterPro" id="IPR050706">
    <property type="entry name" value="Cyclic-di-GMP_PDE-like"/>
</dbReference>
<dbReference type="GO" id="GO:0071111">
    <property type="term" value="F:cyclic-guanylate-specific phosphodiesterase activity"/>
    <property type="evidence" value="ECO:0007669"/>
    <property type="project" value="InterPro"/>
</dbReference>
<dbReference type="Gene3D" id="3.30.450.40">
    <property type="match status" value="1"/>
</dbReference>
<proteinExistence type="predicted"/>
<dbReference type="Gene3D" id="3.20.20.450">
    <property type="entry name" value="EAL domain"/>
    <property type="match status" value="1"/>
</dbReference>
<evidence type="ECO:0000259" key="1">
    <source>
        <dbReference type="PROSITE" id="PS50883"/>
    </source>
</evidence>
<dbReference type="CDD" id="cd01948">
    <property type="entry name" value="EAL"/>
    <property type="match status" value="1"/>
</dbReference>
<dbReference type="NCBIfam" id="TIGR00254">
    <property type="entry name" value="GGDEF"/>
    <property type="match status" value="1"/>
</dbReference>
<dbReference type="SMART" id="SM00065">
    <property type="entry name" value="GAF"/>
    <property type="match status" value="1"/>
</dbReference>
<organism evidence="3 4">
    <name type="scientific">Nocardia yunnanensis</name>
    <dbReference type="NCBI Taxonomy" id="2382165"/>
    <lineage>
        <taxon>Bacteria</taxon>
        <taxon>Bacillati</taxon>
        <taxon>Actinomycetota</taxon>
        <taxon>Actinomycetes</taxon>
        <taxon>Mycobacteriales</taxon>
        <taxon>Nocardiaceae</taxon>
        <taxon>Nocardia</taxon>
    </lineage>
</organism>
<accession>A0A386Z5M9</accession>
<evidence type="ECO:0000259" key="2">
    <source>
        <dbReference type="PROSITE" id="PS50887"/>
    </source>
</evidence>
<dbReference type="Pfam" id="PF00990">
    <property type="entry name" value="GGDEF"/>
    <property type="match status" value="1"/>
</dbReference>
<dbReference type="Proteomes" id="UP000267164">
    <property type="component" value="Chromosome"/>
</dbReference>
<dbReference type="InterPro" id="IPR043128">
    <property type="entry name" value="Rev_trsase/Diguanyl_cyclase"/>
</dbReference>
<evidence type="ECO:0000313" key="3">
    <source>
        <dbReference type="EMBL" id="AYF72950.1"/>
    </source>
</evidence>
<feature type="domain" description="GGDEF" evidence="2">
    <location>
        <begin position="232"/>
        <end position="365"/>
    </location>
</feature>
<dbReference type="SUPFAM" id="SSF141868">
    <property type="entry name" value="EAL domain-like"/>
    <property type="match status" value="1"/>
</dbReference>
<dbReference type="InterPro" id="IPR029787">
    <property type="entry name" value="Nucleotide_cyclase"/>
</dbReference>
<dbReference type="Pfam" id="PF00563">
    <property type="entry name" value="EAL"/>
    <property type="match status" value="1"/>
</dbReference>
<sequence>MRRTGVGGCRCRKSTCAASAIGDRVPRRTLDSLVTQVAAELMGVDATTMVAASERVLSWLVEHFDVDFCYLRHTDAERRASVLVAEWPHRPPVEPDPLRVIYFDEQSDGVYAQLEHRLEPMIVRPNPDNLDYQRSIEQSAGIAEISMAAVPLVSRDSPTGVLGFIKKGDRDWSTRELNVLKAIAALFAQLQARIVAEERLRYIAMHDDLTGLANRRALLEHMEDRLRPGCAGPVAAFFLDLDRLKALNDFLGHTAGDNFIRTLAVRLRDNLDAGDMIARLGGDEFVIVPAKPMDAAAAEREAGRIQQLIARRVTVGEETVSRGASVGVALGIPGETTVADVLRRADHALLSAKSSGGNGVAVFTDAMRAQFELQDDVELNLRGAVSDGSLLLHYQPEVDLRTGRVVALEALVRWQHPTRGLLPPGAFVGVAEATNLAGELGRWVIRTAAEQFAQWRRRGLASNVVIRINVSPVQLVSLDFVETMEGVLRRYGIDGSSVCLEITEHVVVQDLARTQVTLRGLKRMGVQIAIDDFGTGYSSLSHLKALPVDAVKIDRGFVQRLGASADDLAIVKSIVGLAGSFGLGVVGEGVETTVAARTLVALGCYRAQGFLIARPMPAEEVEEHLAAGRIALDLDLPGTSRSVLPGPS</sequence>
<gene>
    <name evidence="3" type="ORF">D7D52_02670</name>
</gene>
<dbReference type="InterPro" id="IPR035919">
    <property type="entry name" value="EAL_sf"/>
</dbReference>
<dbReference type="Pfam" id="PF13185">
    <property type="entry name" value="GAF_2"/>
    <property type="match status" value="1"/>
</dbReference>
<dbReference type="SUPFAM" id="SSF55781">
    <property type="entry name" value="GAF domain-like"/>
    <property type="match status" value="1"/>
</dbReference>
<name>A0A386Z5M9_9NOCA</name>
<dbReference type="SUPFAM" id="SSF55073">
    <property type="entry name" value="Nucleotide cyclase"/>
    <property type="match status" value="1"/>
</dbReference>